<evidence type="ECO:0000313" key="2">
    <source>
        <dbReference type="EMBL" id="SDC66291.1"/>
    </source>
</evidence>
<proteinExistence type="predicted"/>
<dbReference type="RefSeq" id="WP_179714433.1">
    <property type="nucleotide sequence ID" value="NZ_FMZM01000003.1"/>
</dbReference>
<dbReference type="AlphaFoldDB" id="A0A1G6NEZ5"/>
<keyword evidence="3" id="KW-1185">Reference proteome</keyword>
<name>A0A1G6NEZ5_9ACTN</name>
<feature type="domain" description="Glycosyltransferase 61 catalytic" evidence="1">
    <location>
        <begin position="85"/>
        <end position="248"/>
    </location>
</feature>
<sequence length="559" mass="62969">MPAVEPGPLEVQSLPGATAYPRHPAPEPRTVRAGVLRADGSVLESTLDDRRHGDRTYVAPEPAQLGEPEHVAREAIYAGVFHDVYGHFLLEGLQRLWWAAEHPDLPIVWVADAGLPAPTLSAWQRDMLEVVGIRNEVLVLTRPTTFSVLHVPDAGYKYADWSHPDHIDFLASYDGPPQEDGRRLWLSRDGRTGVGVINREIIERRLEAQGWTIVTPELMPLRDQLDALARAEVVAGEEGSTFHTLLLLRDIERKRFHVFRRHGPEHLSFTTIGDARRVDQQIHSCSHDAVLSVEGRAVVRLAPNAAQYLSHLRIRIPRPRALPEGWKPSATIRRVNALAEVLGARTLLQVGWRGQAIFTQLVVPHRDVVDEHFRFDVRSYRDQGAHFYELSLDRFLDRFAEGRRYDLVLVDDPHDWRTALEQIRTVFATAAHDGTVLVLDNVLPVDAASTAPDRETAMRLRQEAGSERKAWHGDVFKTVFALHDLHPELSYRTITTGGNPQTVVWREPRRVRPRFSGEAEIGRLSYADVDRHRDLYAAGPEADVIAGAARAVQGRTPRD</sequence>
<protein>
    <recommendedName>
        <fullName evidence="1">Glycosyltransferase 61 catalytic domain-containing protein</fullName>
    </recommendedName>
</protein>
<dbReference type="GO" id="GO:0016757">
    <property type="term" value="F:glycosyltransferase activity"/>
    <property type="evidence" value="ECO:0007669"/>
    <property type="project" value="InterPro"/>
</dbReference>
<evidence type="ECO:0000259" key="1">
    <source>
        <dbReference type="Pfam" id="PF04577"/>
    </source>
</evidence>
<dbReference type="EMBL" id="FMZM01000003">
    <property type="protein sequence ID" value="SDC66291.1"/>
    <property type="molecule type" value="Genomic_DNA"/>
</dbReference>
<dbReference type="Pfam" id="PF04577">
    <property type="entry name" value="Glyco_transf_61"/>
    <property type="match status" value="1"/>
</dbReference>
<reference evidence="2 3" key="1">
    <citation type="submission" date="2016-10" db="EMBL/GenBank/DDBJ databases">
        <authorList>
            <person name="de Groot N.N."/>
        </authorList>
    </citation>
    <scope>NUCLEOTIDE SEQUENCE [LARGE SCALE GENOMIC DNA]</scope>
    <source>
        <strain evidence="2 3">CGMCC 4.6858</strain>
    </source>
</reference>
<dbReference type="InterPro" id="IPR049625">
    <property type="entry name" value="Glyco_transf_61_cat"/>
</dbReference>
<organism evidence="2 3">
    <name type="scientific">Nocardioides lianchengensis</name>
    <dbReference type="NCBI Taxonomy" id="1045774"/>
    <lineage>
        <taxon>Bacteria</taxon>
        <taxon>Bacillati</taxon>
        <taxon>Actinomycetota</taxon>
        <taxon>Actinomycetes</taxon>
        <taxon>Propionibacteriales</taxon>
        <taxon>Nocardioidaceae</taxon>
        <taxon>Nocardioides</taxon>
    </lineage>
</organism>
<accession>A0A1G6NEZ5</accession>
<gene>
    <name evidence="2" type="ORF">SAMN05421872_103230</name>
</gene>
<dbReference type="STRING" id="1045774.SAMN05421872_103230"/>
<evidence type="ECO:0000313" key="3">
    <source>
        <dbReference type="Proteomes" id="UP000199034"/>
    </source>
</evidence>
<dbReference type="Proteomes" id="UP000199034">
    <property type="component" value="Unassembled WGS sequence"/>
</dbReference>